<dbReference type="Proteomes" id="UP000630887">
    <property type="component" value="Unassembled WGS sequence"/>
</dbReference>
<feature type="region of interest" description="Disordered" evidence="8">
    <location>
        <begin position="20"/>
        <end position="48"/>
    </location>
</feature>
<protein>
    <submittedName>
        <fullName evidence="10">Hydrolase</fullName>
    </submittedName>
</protein>
<evidence type="ECO:0000313" key="11">
    <source>
        <dbReference type="Proteomes" id="UP000630887"/>
    </source>
</evidence>
<dbReference type="SUPFAM" id="SSF53474">
    <property type="entry name" value="alpha/beta-Hydrolases"/>
    <property type="match status" value="1"/>
</dbReference>
<evidence type="ECO:0000313" key="10">
    <source>
        <dbReference type="EMBL" id="GIG07474.1"/>
    </source>
</evidence>
<dbReference type="InterPro" id="IPR012640">
    <property type="entry name" value="Membr_lipoprot_lipid_attach_CS"/>
</dbReference>
<feature type="chain" id="PRO_5035245005" evidence="9">
    <location>
        <begin position="30"/>
        <end position="293"/>
    </location>
</feature>
<dbReference type="InterPro" id="IPR029058">
    <property type="entry name" value="AB_hydrolase_fold"/>
</dbReference>
<evidence type="ECO:0000256" key="6">
    <source>
        <dbReference type="ARBA" id="ARBA00023277"/>
    </source>
</evidence>
<sequence>MKRVFALLGIATVLTACSPAAPTPPAASASPSPAISLPPDQPGPGDHTLAIVHAGVKRDYTLHAPPGYRPGTPLPLVLVLHGQPGNSAGAAGQSGMNPLADKGGFLVAYPQGEGGRWNSGTAGDPTSGDVGFIAALVDHLASTWAADRKRTYVAGFSAGAAFSYRLARELPGRFAAIAPVSGRMDTVAAWTTPLGTGNPVSVLTFQGGQDMLSPAWSSTNESWREAAGCAAPVVTPIANARGRAERRVSTCANGGEHVVYALPAMAHEWPNAREHPVDASTLIADYFAKHHLP</sequence>
<evidence type="ECO:0000256" key="1">
    <source>
        <dbReference type="ARBA" id="ARBA00004613"/>
    </source>
</evidence>
<dbReference type="GO" id="GO:0030600">
    <property type="term" value="F:feruloyl esterase activity"/>
    <property type="evidence" value="ECO:0007669"/>
    <property type="project" value="InterPro"/>
</dbReference>
<dbReference type="GO" id="GO:0045493">
    <property type="term" value="P:xylan catabolic process"/>
    <property type="evidence" value="ECO:0007669"/>
    <property type="project" value="UniProtKB-KW"/>
</dbReference>
<accession>A0A8J3P8G2</accession>
<dbReference type="InterPro" id="IPR010126">
    <property type="entry name" value="Esterase_phb"/>
</dbReference>
<dbReference type="Gene3D" id="3.40.50.1820">
    <property type="entry name" value="alpha/beta hydrolase"/>
    <property type="match status" value="1"/>
</dbReference>
<feature type="compositionally biased region" description="Low complexity" evidence="8">
    <location>
        <begin position="20"/>
        <end position="38"/>
    </location>
</feature>
<keyword evidence="11" id="KW-1185">Reference proteome</keyword>
<evidence type="ECO:0000256" key="7">
    <source>
        <dbReference type="ARBA" id="ARBA00023326"/>
    </source>
</evidence>
<dbReference type="InterPro" id="IPR043595">
    <property type="entry name" value="FaeB/C/D"/>
</dbReference>
<proteinExistence type="predicted"/>
<dbReference type="Pfam" id="PF08139">
    <property type="entry name" value="LPAM_1"/>
    <property type="match status" value="1"/>
</dbReference>
<reference evidence="10 11" key="1">
    <citation type="submission" date="2021-01" db="EMBL/GenBank/DDBJ databases">
        <title>Whole genome shotgun sequence of Catellatospora coxensis NBRC 107359.</title>
        <authorList>
            <person name="Komaki H."/>
            <person name="Tamura T."/>
        </authorList>
    </citation>
    <scope>NUCLEOTIDE SEQUENCE [LARGE SCALE GENOMIC DNA]</scope>
    <source>
        <strain evidence="10 11">NBRC 107359</strain>
    </source>
</reference>
<dbReference type="AlphaFoldDB" id="A0A8J3P8G2"/>
<keyword evidence="6" id="KW-0119">Carbohydrate metabolism</keyword>
<dbReference type="PROSITE" id="PS51257">
    <property type="entry name" value="PROKAR_LIPOPROTEIN"/>
    <property type="match status" value="1"/>
</dbReference>
<dbReference type="EMBL" id="BONI01000034">
    <property type="protein sequence ID" value="GIG07474.1"/>
    <property type="molecule type" value="Genomic_DNA"/>
</dbReference>
<gene>
    <name evidence="10" type="primary">lpqC_2</name>
    <name evidence="10" type="ORF">Cco03nite_41740</name>
</gene>
<evidence type="ECO:0000256" key="3">
    <source>
        <dbReference type="ARBA" id="ARBA00022651"/>
    </source>
</evidence>
<comment type="subcellular location">
    <subcellularLocation>
        <location evidence="1">Secreted</location>
    </subcellularLocation>
</comment>
<dbReference type="Pfam" id="PF10503">
    <property type="entry name" value="Esterase_PHB"/>
    <property type="match status" value="1"/>
</dbReference>
<keyword evidence="3" id="KW-0858">Xylan degradation</keyword>
<evidence type="ECO:0000256" key="9">
    <source>
        <dbReference type="SAM" id="SignalP"/>
    </source>
</evidence>
<evidence type="ECO:0000256" key="2">
    <source>
        <dbReference type="ARBA" id="ARBA00022525"/>
    </source>
</evidence>
<keyword evidence="2" id="KW-0964">Secreted</keyword>
<comment type="caution">
    <text evidence="10">The sequence shown here is derived from an EMBL/GenBank/DDBJ whole genome shotgun (WGS) entry which is preliminary data.</text>
</comment>
<evidence type="ECO:0000256" key="4">
    <source>
        <dbReference type="ARBA" id="ARBA00022729"/>
    </source>
</evidence>
<organism evidence="10 11">
    <name type="scientific">Catellatospora coxensis</name>
    <dbReference type="NCBI Taxonomy" id="310354"/>
    <lineage>
        <taxon>Bacteria</taxon>
        <taxon>Bacillati</taxon>
        <taxon>Actinomycetota</taxon>
        <taxon>Actinomycetes</taxon>
        <taxon>Micromonosporales</taxon>
        <taxon>Micromonosporaceae</taxon>
        <taxon>Catellatospora</taxon>
    </lineage>
</organism>
<feature type="signal peptide" evidence="9">
    <location>
        <begin position="1"/>
        <end position="29"/>
    </location>
</feature>
<evidence type="ECO:0000256" key="5">
    <source>
        <dbReference type="ARBA" id="ARBA00022801"/>
    </source>
</evidence>
<dbReference type="RefSeq" id="WP_203693812.1">
    <property type="nucleotide sequence ID" value="NZ_BAAALC010000016.1"/>
</dbReference>
<evidence type="ECO:0000256" key="8">
    <source>
        <dbReference type="SAM" id="MobiDB-lite"/>
    </source>
</evidence>
<keyword evidence="7" id="KW-0624">Polysaccharide degradation</keyword>
<dbReference type="PANTHER" id="PTHR38050">
    <property type="match status" value="1"/>
</dbReference>
<name>A0A8J3P8G2_9ACTN</name>
<dbReference type="PANTHER" id="PTHR38050:SF2">
    <property type="entry name" value="FERULOYL ESTERASE C-RELATED"/>
    <property type="match status" value="1"/>
</dbReference>
<keyword evidence="5 10" id="KW-0378">Hydrolase</keyword>
<dbReference type="GO" id="GO:0005576">
    <property type="term" value="C:extracellular region"/>
    <property type="evidence" value="ECO:0007669"/>
    <property type="project" value="UniProtKB-SubCell"/>
</dbReference>
<keyword evidence="4 9" id="KW-0732">Signal</keyword>